<dbReference type="InterPro" id="IPR018775">
    <property type="entry name" value="RlaP"/>
</dbReference>
<evidence type="ECO:0008006" key="3">
    <source>
        <dbReference type="Google" id="ProtNLM"/>
    </source>
</evidence>
<reference evidence="1 2" key="1">
    <citation type="submission" date="2019-02" db="EMBL/GenBank/DDBJ databases">
        <title>Genomic Encyclopedia of Type Strains, Phase IV (KMG-IV): sequencing the most valuable type-strain genomes for metagenomic binning, comparative biology and taxonomic classification.</title>
        <authorList>
            <person name="Goeker M."/>
        </authorList>
    </citation>
    <scope>NUCLEOTIDE SEQUENCE [LARGE SCALE GENOMIC DNA]</scope>
    <source>
        <strain evidence="1 2">DSM 105135</strain>
    </source>
</reference>
<accession>A0A4Q7Z4E9</accession>
<dbReference type="Proteomes" id="UP000292423">
    <property type="component" value="Unassembled WGS sequence"/>
</dbReference>
<dbReference type="RefSeq" id="WP_130413341.1">
    <property type="nucleotide sequence ID" value="NZ_SHKX01000012.1"/>
</dbReference>
<evidence type="ECO:0000313" key="2">
    <source>
        <dbReference type="Proteomes" id="UP000292423"/>
    </source>
</evidence>
<protein>
    <recommendedName>
        <fullName evidence="3">Nucleotidyltransferase</fullName>
    </recommendedName>
</protein>
<dbReference type="AlphaFoldDB" id="A0A4Q7Z4E9"/>
<organism evidence="1 2">
    <name type="scientific">Fluviicoccus keumensis</name>
    <dbReference type="NCBI Taxonomy" id="1435465"/>
    <lineage>
        <taxon>Bacteria</taxon>
        <taxon>Pseudomonadati</taxon>
        <taxon>Pseudomonadota</taxon>
        <taxon>Gammaproteobacteria</taxon>
        <taxon>Moraxellales</taxon>
        <taxon>Moraxellaceae</taxon>
        <taxon>Fluviicoccus</taxon>
    </lineage>
</organism>
<dbReference type="OrthoDB" id="9796845at2"/>
<gene>
    <name evidence="1" type="ORF">EV700_2035</name>
</gene>
<name>A0A4Q7Z4E9_9GAMM</name>
<keyword evidence="2" id="KW-1185">Reference proteome</keyword>
<evidence type="ECO:0000313" key="1">
    <source>
        <dbReference type="EMBL" id="RZU45220.1"/>
    </source>
</evidence>
<proteinExistence type="predicted"/>
<comment type="caution">
    <text evidence="1">The sequence shown here is derived from an EMBL/GenBank/DDBJ whole genome shotgun (WGS) entry which is preliminary data.</text>
</comment>
<dbReference type="PANTHER" id="PTHR34817:SF2">
    <property type="entry name" value="NUCLEOTIDYLTRANSFERASE"/>
    <property type="match status" value="1"/>
</dbReference>
<dbReference type="PANTHER" id="PTHR34817">
    <property type="entry name" value="NUCLEOTIDYLTRANSFERASE"/>
    <property type="match status" value="1"/>
</dbReference>
<sequence>MDEAIQESLDRLAREHQVTILWAGETGDRGRGTPSSDSGYEVRFLYVHPPAHYLRVFDKRDVIEATAEDRITLVGWDIKKALGMLRKSHPGLREWLSSPVLYRQHEAGVAPLRALLDDTLLPSVLCIHYLAQAKDCITKLAEDRDLRLMKYVSMFRDLLACQWVVSHGSQPPLSLSRLLDEFLPRGDIREQLDELLALKAQVREAEMIPPQPDLDEYLLRLYGQLQRSVPGQIPVVDTAVFDQALLLTLQTVHPDLHL</sequence>
<dbReference type="Pfam" id="PF10127">
    <property type="entry name" value="RlaP"/>
    <property type="match status" value="1"/>
</dbReference>
<dbReference type="EMBL" id="SHKX01000012">
    <property type="protein sequence ID" value="RZU45220.1"/>
    <property type="molecule type" value="Genomic_DNA"/>
</dbReference>